<dbReference type="InterPro" id="IPR036291">
    <property type="entry name" value="NAD(P)-bd_dom_sf"/>
</dbReference>
<dbReference type="Pfam" id="PF13549">
    <property type="entry name" value="ATP-grasp_5"/>
    <property type="match status" value="1"/>
</dbReference>
<dbReference type="SUPFAM" id="SSF52210">
    <property type="entry name" value="Succinyl-CoA synthetase domains"/>
    <property type="match status" value="2"/>
</dbReference>
<dbReference type="InterPro" id="IPR051538">
    <property type="entry name" value="Acyl-CoA_Synth/Transferase"/>
</dbReference>
<evidence type="ECO:0000256" key="2">
    <source>
        <dbReference type="ARBA" id="ARBA00022741"/>
    </source>
</evidence>
<dbReference type="SUPFAM" id="SSF56059">
    <property type="entry name" value="Glutathione synthetase ATP-binding domain-like"/>
    <property type="match status" value="1"/>
</dbReference>
<dbReference type="Gene3D" id="3.40.50.261">
    <property type="entry name" value="Succinyl-CoA synthetase domains"/>
    <property type="match status" value="2"/>
</dbReference>
<gene>
    <name evidence="6" type="ORF">D3872_09505</name>
</gene>
<dbReference type="FunFam" id="3.30.1490.20:FF:000020">
    <property type="entry name" value="Protein lysine acetyltransferase"/>
    <property type="match status" value="1"/>
</dbReference>
<dbReference type="PANTHER" id="PTHR43334:SF1">
    <property type="entry name" value="3-HYDROXYPROPIONATE--COA LIGASE [ADP-FORMING]"/>
    <property type="match status" value="1"/>
</dbReference>
<dbReference type="PANTHER" id="PTHR43334">
    <property type="entry name" value="ACETATE--COA LIGASE [ADP-FORMING]"/>
    <property type="match status" value="1"/>
</dbReference>
<dbReference type="Gene3D" id="3.40.50.720">
    <property type="entry name" value="NAD(P)-binding Rossmann-like Domain"/>
    <property type="match status" value="1"/>
</dbReference>
<keyword evidence="1" id="KW-0436">Ligase</keyword>
<name>A0A418Y0P2_9BURK</name>
<dbReference type="GO" id="GO:0016874">
    <property type="term" value="F:ligase activity"/>
    <property type="evidence" value="ECO:0007669"/>
    <property type="project" value="UniProtKB-KW"/>
</dbReference>
<organism evidence="6 7">
    <name type="scientific">Massilia cavernae</name>
    <dbReference type="NCBI Taxonomy" id="2320864"/>
    <lineage>
        <taxon>Bacteria</taxon>
        <taxon>Pseudomonadati</taxon>
        <taxon>Pseudomonadota</taxon>
        <taxon>Betaproteobacteria</taxon>
        <taxon>Burkholderiales</taxon>
        <taxon>Oxalobacteraceae</taxon>
        <taxon>Telluria group</taxon>
        <taxon>Massilia</taxon>
    </lineage>
</organism>
<dbReference type="InterPro" id="IPR016102">
    <property type="entry name" value="Succinyl-CoA_synth-like"/>
</dbReference>
<sequence>MRARPGCNYKEYYVLSHQTYEAAAPGVGRQAIERLFNPRSIALVGATERSIWSTAVQDNLTRFGYAGRVHMVNPKGGTIFGQAAATSCAATGEEIDAALLMVPESKMIEAFADLRQARVGGAVILSAGFAELGSAGAERQQELAAAAREAGIRILGPNCLGFANFVANTPMWTTPLRRAMPGANVAVVSQSGAIAGQLEQFAYQQRVGLTHMIATGNEADISVADAIDYLAGQPEPRAIALFLESVRDPARFVAAVSAAAAAGKPVVVLKVGTSEATARAAQAHTGSLVGNDRTFDALCLQLGITRVRSLEELIVTTDLFARLGPVTGKGLALTAMSGGVCEIVTDQAEAEGVAIPQLADATLARLRETLPALATPSNPLDITGAAMLEPELIARSLEELASDPSIGVLGFVFDAPLKEDKRGFARTFIKNVGAGFQSAGKPCLMMSNTFTSVNGEARALTEELGVVYSGGGVRHCVNALGHLLRRGAWQARVRTAGAQRATVDRRPATERAVLEHLAAYEVPVVPALVVRSADEAVQAARTLDAPVVLKIASPDILHKTEVGGVALNLRGDDAVRAAYDKMMASVTAAKPEASIDGVIVSPMRGAGVELFVGTMRDPQWGPAIVVGLGGVLVEVLKDTSMRLLPIQQQDALDMLQELRGAALLDGFRGAPAVDREQLARTIVAIGEAALALGPDLLSLEVNPLLAADGRIEALDGLTEWSQS</sequence>
<feature type="domain" description="CoA-binding" evidence="5">
    <location>
        <begin position="35"/>
        <end position="129"/>
    </location>
</feature>
<dbReference type="Pfam" id="PF13380">
    <property type="entry name" value="CoA_binding_2"/>
    <property type="match status" value="1"/>
</dbReference>
<dbReference type="SUPFAM" id="SSF51735">
    <property type="entry name" value="NAD(P)-binding Rossmann-fold domains"/>
    <property type="match status" value="1"/>
</dbReference>
<evidence type="ECO:0000259" key="5">
    <source>
        <dbReference type="SMART" id="SM00881"/>
    </source>
</evidence>
<dbReference type="SMART" id="SM00881">
    <property type="entry name" value="CoA_binding"/>
    <property type="match status" value="1"/>
</dbReference>
<comment type="caution">
    <text evidence="6">The sequence shown here is derived from an EMBL/GenBank/DDBJ whole genome shotgun (WGS) entry which is preliminary data.</text>
</comment>
<dbReference type="InterPro" id="IPR032875">
    <property type="entry name" value="Succ_CoA_lig_flav_dom"/>
</dbReference>
<dbReference type="AlphaFoldDB" id="A0A418Y0P2"/>
<dbReference type="GO" id="GO:0005524">
    <property type="term" value="F:ATP binding"/>
    <property type="evidence" value="ECO:0007669"/>
    <property type="project" value="UniProtKB-KW"/>
</dbReference>
<dbReference type="Gene3D" id="3.30.470.20">
    <property type="entry name" value="ATP-grasp fold, B domain"/>
    <property type="match status" value="1"/>
</dbReference>
<protein>
    <submittedName>
        <fullName evidence="6">CoA-binding protein</fullName>
    </submittedName>
</protein>
<evidence type="ECO:0000256" key="4">
    <source>
        <dbReference type="ARBA" id="ARBA00060888"/>
    </source>
</evidence>
<dbReference type="Proteomes" id="UP000284006">
    <property type="component" value="Unassembled WGS sequence"/>
</dbReference>
<dbReference type="InterPro" id="IPR003781">
    <property type="entry name" value="CoA-bd"/>
</dbReference>
<dbReference type="Gene3D" id="3.30.1490.20">
    <property type="entry name" value="ATP-grasp fold, A domain"/>
    <property type="match status" value="1"/>
</dbReference>
<proteinExistence type="inferred from homology"/>
<accession>A0A418Y0P2</accession>
<evidence type="ECO:0000313" key="6">
    <source>
        <dbReference type="EMBL" id="RJG18908.1"/>
    </source>
</evidence>
<evidence type="ECO:0000256" key="1">
    <source>
        <dbReference type="ARBA" id="ARBA00022598"/>
    </source>
</evidence>
<comment type="similarity">
    <text evidence="4">In the N-terminal section; belongs to the acetate CoA ligase alpha subunit family.</text>
</comment>
<dbReference type="Pfam" id="PF13607">
    <property type="entry name" value="Succ_CoA_lig"/>
    <property type="match status" value="1"/>
</dbReference>
<keyword evidence="3" id="KW-0067">ATP-binding</keyword>
<keyword evidence="7" id="KW-1185">Reference proteome</keyword>
<reference evidence="6 7" key="1">
    <citation type="submission" date="2018-09" db="EMBL/GenBank/DDBJ databases">
        <authorList>
            <person name="Zhu H."/>
        </authorList>
    </citation>
    <scope>NUCLEOTIDE SEQUENCE [LARGE SCALE GENOMIC DNA]</scope>
    <source>
        <strain evidence="6 7">K1S02-61</strain>
    </source>
</reference>
<dbReference type="EMBL" id="QYUP01000091">
    <property type="protein sequence ID" value="RJG18908.1"/>
    <property type="molecule type" value="Genomic_DNA"/>
</dbReference>
<evidence type="ECO:0000256" key="3">
    <source>
        <dbReference type="ARBA" id="ARBA00022840"/>
    </source>
</evidence>
<evidence type="ECO:0000313" key="7">
    <source>
        <dbReference type="Proteomes" id="UP000284006"/>
    </source>
</evidence>
<keyword evidence="2" id="KW-0547">Nucleotide-binding</keyword>
<dbReference type="InterPro" id="IPR013815">
    <property type="entry name" value="ATP_grasp_subdomain_1"/>
</dbReference>